<reference evidence="4" key="1">
    <citation type="journal article" date="2014" name="Genome Announc.">
        <title>Draft genome sequence of Colletotrichum sublineola, a destructive pathogen of cultivated sorghum.</title>
        <authorList>
            <person name="Baroncelli R."/>
            <person name="Sanz-Martin J.M."/>
            <person name="Rech G.E."/>
            <person name="Sukno S.A."/>
            <person name="Thon M.R."/>
        </authorList>
    </citation>
    <scope>NUCLEOTIDE SEQUENCE [LARGE SCALE GENOMIC DNA]</scope>
    <source>
        <strain evidence="4">TX430BB</strain>
    </source>
</reference>
<evidence type="ECO:0000313" key="3">
    <source>
        <dbReference type="EMBL" id="KDN64989.1"/>
    </source>
</evidence>
<comment type="caution">
    <text evidence="3">The sequence shown here is derived from an EMBL/GenBank/DDBJ whole genome shotgun (WGS) entry which is preliminary data.</text>
</comment>
<feature type="chain" id="PRO_5001634700" evidence="2">
    <location>
        <begin position="19"/>
        <end position="172"/>
    </location>
</feature>
<dbReference type="AlphaFoldDB" id="A0A066XBF9"/>
<evidence type="ECO:0000313" key="4">
    <source>
        <dbReference type="Proteomes" id="UP000027238"/>
    </source>
</evidence>
<feature type="region of interest" description="Disordered" evidence="1">
    <location>
        <begin position="67"/>
        <end position="172"/>
    </location>
</feature>
<proteinExistence type="predicted"/>
<name>A0A066XBF9_COLSU</name>
<dbReference type="OrthoDB" id="5144659at2759"/>
<sequence length="172" mass="18683">MKVSLTLLATLCASFASAGVVITPVHQNQVIPAAQKVAGDCFFGVVTPQGCALGRTSRKHTSFVMRAGEDEEEERHVGARRGHFARQPIASTSPHLTSSRGLDVRSNDSDGPSPQNRPPAKLIMEETLTSQPAEGRGLQPRPLRHCTKPKEDIPWPSVTGSRSINHHQHQRS</sequence>
<evidence type="ECO:0000256" key="1">
    <source>
        <dbReference type="SAM" id="MobiDB-lite"/>
    </source>
</evidence>
<dbReference type="eggNOG" id="ENOG502SV3A">
    <property type="taxonomic scope" value="Eukaryota"/>
</dbReference>
<protein>
    <submittedName>
        <fullName evidence="3">Uncharacterized protein</fullName>
    </submittedName>
</protein>
<feature type="compositionally biased region" description="Polar residues" evidence="1">
    <location>
        <begin position="89"/>
        <end position="100"/>
    </location>
</feature>
<dbReference type="Proteomes" id="UP000027238">
    <property type="component" value="Unassembled WGS sequence"/>
</dbReference>
<dbReference type="HOGENOM" id="CLU_1555155_0_0_1"/>
<keyword evidence="2" id="KW-0732">Signal</keyword>
<keyword evidence="4" id="KW-1185">Reference proteome</keyword>
<evidence type="ECO:0000256" key="2">
    <source>
        <dbReference type="SAM" id="SignalP"/>
    </source>
</evidence>
<gene>
    <name evidence="3" type="ORF">CSUB01_12099</name>
</gene>
<dbReference type="EMBL" id="JMSE01001077">
    <property type="protein sequence ID" value="KDN64989.1"/>
    <property type="molecule type" value="Genomic_DNA"/>
</dbReference>
<accession>A0A066XBF9</accession>
<feature type="signal peptide" evidence="2">
    <location>
        <begin position="1"/>
        <end position="18"/>
    </location>
</feature>
<organism evidence="3 4">
    <name type="scientific">Colletotrichum sublineola</name>
    <name type="common">Sorghum anthracnose fungus</name>
    <dbReference type="NCBI Taxonomy" id="1173701"/>
    <lineage>
        <taxon>Eukaryota</taxon>
        <taxon>Fungi</taxon>
        <taxon>Dikarya</taxon>
        <taxon>Ascomycota</taxon>
        <taxon>Pezizomycotina</taxon>
        <taxon>Sordariomycetes</taxon>
        <taxon>Hypocreomycetidae</taxon>
        <taxon>Glomerellales</taxon>
        <taxon>Glomerellaceae</taxon>
        <taxon>Colletotrichum</taxon>
        <taxon>Colletotrichum graminicola species complex</taxon>
    </lineage>
</organism>
<dbReference type="STRING" id="1173701.A0A066XBF9"/>